<sequence length="134" mass="15291">MLEMNNVCLVGRLTKDPEFKYIPKSGTPVATFTIAIDRDYVNKEGQKETDFIPVEVMGKSAEYCASYITKGRLVALKGEIRVDSYTDKKTEEKRIFTKVHTKMVTSLESSKNNKENKEETLNLQAIYDDPDIPF</sequence>
<dbReference type="Gene3D" id="2.40.50.140">
    <property type="entry name" value="Nucleic acid-binding proteins"/>
    <property type="match status" value="1"/>
</dbReference>
<reference evidence="3 4" key="2">
    <citation type="submission" date="2014-09" db="EMBL/GenBank/DDBJ databases">
        <title>Abundant and diverse CRISPR spacers in Clostridium difficile strains and prophages target multiple phage types within this pathogen.</title>
        <authorList>
            <person name="Hargreaves K.R."/>
            <person name="Flores C."/>
            <person name="Lawley T.D."/>
            <person name="Clokie M.R.J."/>
        </authorList>
    </citation>
    <scope>NUCLEOTIDE SEQUENCE [LARGE SCALE GENOMIC DNA]</scope>
</reference>
<evidence type="ECO:0000313" key="4">
    <source>
        <dbReference type="Proteomes" id="UP000029365"/>
    </source>
</evidence>
<dbReference type="EMBL" id="LK985321">
    <property type="protein sequence ID" value="CDU85331.1"/>
    <property type="molecule type" value="Genomic_DNA"/>
</dbReference>
<dbReference type="Proteomes" id="UP000029365">
    <property type="component" value="Segment"/>
</dbReference>
<protein>
    <recommendedName>
        <fullName evidence="2">Single-stranded DNA-binding protein</fullName>
    </recommendedName>
</protein>
<dbReference type="Pfam" id="PF00436">
    <property type="entry name" value="SSB"/>
    <property type="match status" value="1"/>
</dbReference>
<evidence type="ECO:0000256" key="1">
    <source>
        <dbReference type="ARBA" id="ARBA00023125"/>
    </source>
</evidence>
<gene>
    <name evidence="3" type="primary">phiCDHM14_gp44</name>
</gene>
<evidence type="ECO:0000256" key="2">
    <source>
        <dbReference type="PIRNR" id="PIRNR002070"/>
    </source>
</evidence>
<dbReference type="PANTHER" id="PTHR10302">
    <property type="entry name" value="SINGLE-STRANDED DNA-BINDING PROTEIN"/>
    <property type="match status" value="1"/>
</dbReference>
<dbReference type="InterPro" id="IPR012340">
    <property type="entry name" value="NA-bd_OB-fold"/>
</dbReference>
<dbReference type="GO" id="GO:0009295">
    <property type="term" value="C:nucleoid"/>
    <property type="evidence" value="ECO:0007669"/>
    <property type="project" value="TreeGrafter"/>
</dbReference>
<name>A0A090DBN1_9CAUD</name>
<dbReference type="InterPro" id="IPR000424">
    <property type="entry name" value="Primosome_PriB/ssb"/>
</dbReference>
<proteinExistence type="inferred from homology"/>
<dbReference type="KEGG" id="vg:55603614"/>
<dbReference type="GeneID" id="55603614"/>
<evidence type="ECO:0000313" key="3">
    <source>
        <dbReference type="EMBL" id="CDU85331.1"/>
    </source>
</evidence>
<dbReference type="InterPro" id="IPR011344">
    <property type="entry name" value="ssDNA-bd"/>
</dbReference>
<organism evidence="3 4">
    <name type="scientific">Clostridium phage phiCDHM14</name>
    <dbReference type="NCBI Taxonomy" id="1522091"/>
    <lineage>
        <taxon>Viruses</taxon>
        <taxon>Duplodnaviria</taxon>
        <taxon>Heunggongvirae</taxon>
        <taxon>Uroviricota</taxon>
        <taxon>Caudoviricetes</taxon>
        <taxon>Sherbrookevirus</taxon>
        <taxon>Sherbrookevirus CDHM14</taxon>
    </lineage>
</organism>
<dbReference type="GO" id="GO:0003697">
    <property type="term" value="F:single-stranded DNA binding"/>
    <property type="evidence" value="ECO:0007669"/>
    <property type="project" value="InterPro"/>
</dbReference>
<dbReference type="NCBIfam" id="TIGR00621">
    <property type="entry name" value="ssb"/>
    <property type="match status" value="1"/>
</dbReference>
<dbReference type="RefSeq" id="YP_009833563.1">
    <property type="nucleotide sequence ID" value="NC_048665.1"/>
</dbReference>
<keyword evidence="4" id="KW-1185">Reference proteome</keyword>
<dbReference type="HAMAP" id="MF_00984">
    <property type="entry name" value="SSB"/>
    <property type="match status" value="1"/>
</dbReference>
<keyword evidence="1 2" id="KW-0238">DNA-binding</keyword>
<dbReference type="SUPFAM" id="SSF50249">
    <property type="entry name" value="Nucleic acid-binding proteins"/>
    <property type="match status" value="1"/>
</dbReference>
<dbReference type="CDD" id="cd04496">
    <property type="entry name" value="SSB_OBF"/>
    <property type="match status" value="1"/>
</dbReference>
<dbReference type="GO" id="GO:0006260">
    <property type="term" value="P:DNA replication"/>
    <property type="evidence" value="ECO:0007669"/>
    <property type="project" value="InterPro"/>
</dbReference>
<accession>A0A090DBN1</accession>
<reference evidence="3 4" key="1">
    <citation type="submission" date="2014-06" db="EMBL/GenBank/DDBJ databases">
        <authorList>
            <person name="Hargreaves K."/>
        </authorList>
    </citation>
    <scope>NUCLEOTIDE SEQUENCE [LARGE SCALE GENOMIC DNA]</scope>
</reference>
<dbReference type="PANTHER" id="PTHR10302:SF27">
    <property type="entry name" value="SINGLE-STRANDED DNA-BINDING PROTEIN"/>
    <property type="match status" value="1"/>
</dbReference>
<dbReference type="PIRSF" id="PIRSF002070">
    <property type="entry name" value="SSB"/>
    <property type="match status" value="1"/>
</dbReference>
<dbReference type="PROSITE" id="PS50935">
    <property type="entry name" value="SSB"/>
    <property type="match status" value="1"/>
</dbReference>